<protein>
    <submittedName>
        <fullName evidence="4">CHAD domain-containing protein</fullName>
    </submittedName>
</protein>
<dbReference type="Gene3D" id="1.40.20.10">
    <property type="entry name" value="CHAD domain"/>
    <property type="match status" value="1"/>
</dbReference>
<organism evidence="4 5">
    <name type="scientific">Paractinoplanes ferrugineus</name>
    <dbReference type="NCBI Taxonomy" id="113564"/>
    <lineage>
        <taxon>Bacteria</taxon>
        <taxon>Bacillati</taxon>
        <taxon>Actinomycetota</taxon>
        <taxon>Actinomycetes</taxon>
        <taxon>Micromonosporales</taxon>
        <taxon>Micromonosporaceae</taxon>
        <taxon>Paractinoplanes</taxon>
    </lineage>
</organism>
<dbReference type="InterPro" id="IPR007899">
    <property type="entry name" value="CHAD_dom"/>
</dbReference>
<dbReference type="InterPro" id="IPR038186">
    <property type="entry name" value="CHAD_dom_sf"/>
</dbReference>
<evidence type="ECO:0000256" key="1">
    <source>
        <dbReference type="SAM" id="MobiDB-lite"/>
    </source>
</evidence>
<evidence type="ECO:0000313" key="4">
    <source>
        <dbReference type="EMBL" id="GIE09838.1"/>
    </source>
</evidence>
<dbReference type="AlphaFoldDB" id="A0A919IYW5"/>
<dbReference type="PROSITE" id="PS51707">
    <property type="entry name" value="CYTH"/>
    <property type="match status" value="1"/>
</dbReference>
<dbReference type="InterPro" id="IPR033469">
    <property type="entry name" value="CYTH-like_dom_sf"/>
</dbReference>
<dbReference type="Proteomes" id="UP000598174">
    <property type="component" value="Unassembled WGS sequence"/>
</dbReference>
<dbReference type="PANTHER" id="PTHR39339:SF1">
    <property type="entry name" value="CHAD DOMAIN-CONTAINING PROTEIN"/>
    <property type="match status" value="1"/>
</dbReference>
<dbReference type="PROSITE" id="PS51708">
    <property type="entry name" value="CHAD"/>
    <property type="match status" value="1"/>
</dbReference>
<accession>A0A919IYW5</accession>
<dbReference type="Gene3D" id="2.40.320.10">
    <property type="entry name" value="Hypothetical Protein Pfu-838710-001"/>
    <property type="match status" value="1"/>
</dbReference>
<feature type="domain" description="CYTH" evidence="2">
    <location>
        <begin position="14"/>
        <end position="213"/>
    </location>
</feature>
<reference evidence="4" key="1">
    <citation type="submission" date="2021-01" db="EMBL/GenBank/DDBJ databases">
        <title>Whole genome shotgun sequence of Actinoplanes ferrugineus NBRC 15555.</title>
        <authorList>
            <person name="Komaki H."/>
            <person name="Tamura T."/>
        </authorList>
    </citation>
    <scope>NUCLEOTIDE SEQUENCE</scope>
    <source>
        <strain evidence="4">NBRC 15555</strain>
    </source>
</reference>
<evidence type="ECO:0000259" key="2">
    <source>
        <dbReference type="PROSITE" id="PS51707"/>
    </source>
</evidence>
<proteinExistence type="predicted"/>
<dbReference type="PANTHER" id="PTHR39339">
    <property type="entry name" value="SLR1444 PROTEIN"/>
    <property type="match status" value="1"/>
</dbReference>
<dbReference type="SUPFAM" id="SSF55154">
    <property type="entry name" value="CYTH-like phosphatases"/>
    <property type="match status" value="1"/>
</dbReference>
<gene>
    <name evidence="4" type="ORF">Afe05nite_16780</name>
</gene>
<sequence length="488" mass="54082">MSAPVGHHERMEIANETERKYDVPDGFELPSLVGTGGIRDVSGAQTHDLDATYFDTDDLSLMRKKLTLRRRTGGDDAGWHLKTPGSGNSRTEHRMPLESSENGDQDTVPAELHGLVRAVSRRASLKPIARLRTRRVETPLRDARGRTLALIAQDQVTAESDGKKQRWQELEVELVDGDPAILKTIEKRLLKVGARPAEGPSKVARAVKERLAGAVGQPKVRGPVFTYAREQRDALAEYDPGVRQGDPESVHKMRVATRRLRSTLKTFKRSFPGFEEVGDELKWLADRLGEVRDGQVQKGKLLAGVDGSGPQFAEAGERIRQHLDSQVERGRAALVEALDSERYLALLDRVDQLSSLPGTGERQPIKRAAKSLSKADALLDQALADGEDHELHDARKAYKRARYAVEVFAPGAGKPGKQLVNELTELQDVLGAHQDSVVARELLHELGPDSFWFGVLWARQEQVGKNTYAELPVVVEASRKTNLRKWMG</sequence>
<feature type="region of interest" description="Disordered" evidence="1">
    <location>
        <begin position="72"/>
        <end position="107"/>
    </location>
</feature>
<dbReference type="Pfam" id="PF05235">
    <property type="entry name" value="CHAD"/>
    <property type="match status" value="1"/>
</dbReference>
<dbReference type="CDD" id="cd07374">
    <property type="entry name" value="CYTH-like_Pase"/>
    <property type="match status" value="1"/>
</dbReference>
<keyword evidence="5" id="KW-1185">Reference proteome</keyword>
<evidence type="ECO:0000313" key="5">
    <source>
        <dbReference type="Proteomes" id="UP000598174"/>
    </source>
</evidence>
<feature type="domain" description="CHAD" evidence="3">
    <location>
        <begin position="217"/>
        <end position="480"/>
    </location>
</feature>
<name>A0A919IYW5_9ACTN</name>
<evidence type="ECO:0000259" key="3">
    <source>
        <dbReference type="PROSITE" id="PS51708"/>
    </source>
</evidence>
<dbReference type="InterPro" id="IPR023577">
    <property type="entry name" value="CYTH_domain"/>
</dbReference>
<dbReference type="Pfam" id="PF01928">
    <property type="entry name" value="CYTH"/>
    <property type="match status" value="1"/>
</dbReference>
<comment type="caution">
    <text evidence="4">The sequence shown here is derived from an EMBL/GenBank/DDBJ whole genome shotgun (WGS) entry which is preliminary data.</text>
</comment>
<dbReference type="EMBL" id="BOMM01000012">
    <property type="protein sequence ID" value="GIE09838.1"/>
    <property type="molecule type" value="Genomic_DNA"/>
</dbReference>
<dbReference type="SMART" id="SM00880">
    <property type="entry name" value="CHAD"/>
    <property type="match status" value="1"/>
</dbReference>
<dbReference type="SMART" id="SM01118">
    <property type="entry name" value="CYTH"/>
    <property type="match status" value="1"/>
</dbReference>